<evidence type="ECO:0000313" key="2">
    <source>
        <dbReference type="Proteomes" id="UP000297693"/>
    </source>
</evidence>
<dbReference type="Proteomes" id="UP000297693">
    <property type="component" value="Unassembled WGS sequence"/>
</dbReference>
<reference evidence="1" key="1">
    <citation type="journal article" date="2019" name="PLoS Negl. Trop. Dis.">
        <title>Revisiting the worldwide diversity of Leptospira species in the environment.</title>
        <authorList>
            <person name="Vincent A.T."/>
            <person name="Schiettekatte O."/>
            <person name="Bourhy P."/>
            <person name="Veyrier F.J."/>
            <person name="Picardeau M."/>
        </authorList>
    </citation>
    <scope>NUCLEOTIDE SEQUENCE [LARGE SCALE GENOMIC DNA]</scope>
    <source>
        <strain evidence="1">201702476</strain>
    </source>
</reference>
<evidence type="ECO:0000313" key="1">
    <source>
        <dbReference type="EMBL" id="TGL57389.1"/>
    </source>
</evidence>
<keyword evidence="2" id="KW-1185">Reference proteome</keyword>
<name>A0A4R9K052_9LEPT</name>
<dbReference type="AlphaFoldDB" id="A0A4R9K052"/>
<proteinExistence type="predicted"/>
<dbReference type="EMBL" id="RQGD01000035">
    <property type="protein sequence ID" value="TGL57389.1"/>
    <property type="molecule type" value="Genomic_DNA"/>
</dbReference>
<sequence>MIISKTEPYERNIQTFVKWKMSKNLLSAKFKRDGKTENIRWAETQEIKADKICLLDLTNEWNAEVQAMTKYKFHLQVNSNTGSSVILYSGLVEKVNPMLRIFDIFL</sequence>
<organism evidence="1 2">
    <name type="scientific">Leptospira ognonensis</name>
    <dbReference type="NCBI Taxonomy" id="2484945"/>
    <lineage>
        <taxon>Bacteria</taxon>
        <taxon>Pseudomonadati</taxon>
        <taxon>Spirochaetota</taxon>
        <taxon>Spirochaetia</taxon>
        <taxon>Leptospirales</taxon>
        <taxon>Leptospiraceae</taxon>
        <taxon>Leptospira</taxon>
    </lineage>
</organism>
<comment type="caution">
    <text evidence="1">The sequence shown here is derived from an EMBL/GenBank/DDBJ whole genome shotgun (WGS) entry which is preliminary data.</text>
</comment>
<gene>
    <name evidence="1" type="ORF">EHQ58_13945</name>
</gene>
<accession>A0A4R9K052</accession>
<protein>
    <submittedName>
        <fullName evidence="1">Uncharacterized protein</fullName>
    </submittedName>
</protein>